<dbReference type="InterPro" id="IPR013087">
    <property type="entry name" value="Znf_C2H2_type"/>
</dbReference>
<protein>
    <recommendedName>
        <fullName evidence="8">C2H2-type domain-containing protein</fullName>
    </recommendedName>
</protein>
<keyword evidence="5" id="KW-0862">Zinc</keyword>
<evidence type="ECO:0000256" key="1">
    <source>
        <dbReference type="ARBA" id="ARBA00004123"/>
    </source>
</evidence>
<dbReference type="Pfam" id="PF13912">
    <property type="entry name" value="zf-C2H2_6"/>
    <property type="match status" value="1"/>
</dbReference>
<evidence type="ECO:0000256" key="2">
    <source>
        <dbReference type="ARBA" id="ARBA00022723"/>
    </source>
</evidence>
<dbReference type="Pfam" id="PF00096">
    <property type="entry name" value="zf-C2H2"/>
    <property type="match status" value="7"/>
</dbReference>
<dbReference type="PANTHER" id="PTHR24379:SF121">
    <property type="entry name" value="C2H2-TYPE DOMAIN-CONTAINING PROTEIN"/>
    <property type="match status" value="1"/>
</dbReference>
<evidence type="ECO:0000256" key="3">
    <source>
        <dbReference type="ARBA" id="ARBA00022737"/>
    </source>
</evidence>
<evidence type="ECO:0000256" key="4">
    <source>
        <dbReference type="ARBA" id="ARBA00022771"/>
    </source>
</evidence>
<dbReference type="PANTHER" id="PTHR24379">
    <property type="entry name" value="KRAB AND ZINC FINGER DOMAIN-CONTAINING"/>
    <property type="match status" value="1"/>
</dbReference>
<dbReference type="FunFam" id="3.30.160.60:FF:000624">
    <property type="entry name" value="zinc finger protein 697"/>
    <property type="match status" value="2"/>
</dbReference>
<feature type="domain" description="C2H2-type" evidence="8">
    <location>
        <begin position="229"/>
        <end position="256"/>
    </location>
</feature>
<comment type="subcellular location">
    <subcellularLocation>
        <location evidence="1">Nucleus</location>
    </subcellularLocation>
</comment>
<dbReference type="SMART" id="SM00355">
    <property type="entry name" value="ZnF_C2H2"/>
    <property type="match status" value="11"/>
</dbReference>
<reference evidence="9" key="1">
    <citation type="journal article" date="2016" name="Sci. Rep.">
        <title>Molecular characterization of firefly nuptial gifts: a multi-omics approach sheds light on postcopulatory sexual selection.</title>
        <authorList>
            <person name="Al-Wathiqui N."/>
            <person name="Fallon T.R."/>
            <person name="South A."/>
            <person name="Weng J.K."/>
            <person name="Lewis S.M."/>
        </authorList>
    </citation>
    <scope>NUCLEOTIDE SEQUENCE</scope>
</reference>
<proteinExistence type="predicted"/>
<feature type="domain" description="C2H2-type" evidence="8">
    <location>
        <begin position="200"/>
        <end position="228"/>
    </location>
</feature>
<keyword evidence="3" id="KW-0677">Repeat</keyword>
<evidence type="ECO:0000256" key="6">
    <source>
        <dbReference type="ARBA" id="ARBA00023242"/>
    </source>
</evidence>
<feature type="domain" description="C2H2-type" evidence="8">
    <location>
        <begin position="409"/>
        <end position="436"/>
    </location>
</feature>
<feature type="domain" description="C2H2-type" evidence="8">
    <location>
        <begin position="316"/>
        <end position="343"/>
    </location>
</feature>
<dbReference type="GO" id="GO:0005634">
    <property type="term" value="C:nucleus"/>
    <property type="evidence" value="ECO:0007669"/>
    <property type="project" value="UniProtKB-SubCell"/>
</dbReference>
<feature type="domain" description="C2H2-type" evidence="8">
    <location>
        <begin position="103"/>
        <end position="126"/>
    </location>
</feature>
<sequence>MNIPQKCIICLNEGCNLISISERDESDLQLSYKLNFCVPEVDWIESHQICSNCVVHLDTAYAFRYLCLGSLGKAETVFCYCSRQLLNAEVKQEESKPVVKDEFLCLHCGLQFTRKLLLIAHIRTKHKVTPCGYCNEVHTDNKCTEIVCDKCSQAFTTENSLIIHAKSCTTSQSNCTEGELKTNRIKAPKRGRKRLDPLSNTCNICGMIFNTRYLAKRHMRNVHATEKNYQCEICQQRFASPVYLNAHKRYHSGERPHICSFCGKGFITGSDLYHHEKIHLNKRAYKCDKCPKAFNTSSDLHKHKLCVHQDRSEWKYVCTICNRRFPLKTNLDAHTKTHTGERNFACHLCNHKCVNRSVLQRHIKSHSNIRLFKCTVCVMEYKYQKSLDVHMAKAHGIGDAKIPERVKKYFCHICPKSYFANNKLQKHIRTHTGERPFSCQICDKRFIDKSYIKQHLKTAHNVSYNDLAA</sequence>
<dbReference type="AlphaFoldDB" id="A0A1Y1M0M1"/>
<dbReference type="FunFam" id="3.30.160.60:FF:000145">
    <property type="entry name" value="Zinc finger protein 574"/>
    <property type="match status" value="1"/>
</dbReference>
<organism evidence="9">
    <name type="scientific">Photinus pyralis</name>
    <name type="common">Common eastern firefly</name>
    <name type="synonym">Lampyris pyralis</name>
    <dbReference type="NCBI Taxonomy" id="7054"/>
    <lineage>
        <taxon>Eukaryota</taxon>
        <taxon>Metazoa</taxon>
        <taxon>Ecdysozoa</taxon>
        <taxon>Arthropoda</taxon>
        <taxon>Hexapoda</taxon>
        <taxon>Insecta</taxon>
        <taxon>Pterygota</taxon>
        <taxon>Neoptera</taxon>
        <taxon>Endopterygota</taxon>
        <taxon>Coleoptera</taxon>
        <taxon>Polyphaga</taxon>
        <taxon>Elateriformia</taxon>
        <taxon>Elateroidea</taxon>
        <taxon>Lampyridae</taxon>
        <taxon>Lampyrinae</taxon>
        <taxon>Photinus</taxon>
    </lineage>
</organism>
<evidence type="ECO:0000259" key="8">
    <source>
        <dbReference type="PROSITE" id="PS50157"/>
    </source>
</evidence>
<feature type="domain" description="C2H2-type" evidence="8">
    <location>
        <begin position="437"/>
        <end position="460"/>
    </location>
</feature>
<dbReference type="GO" id="GO:0008270">
    <property type="term" value="F:zinc ion binding"/>
    <property type="evidence" value="ECO:0007669"/>
    <property type="project" value="UniProtKB-KW"/>
</dbReference>
<dbReference type="SUPFAM" id="SSF57667">
    <property type="entry name" value="beta-beta-alpha zinc fingers"/>
    <property type="match status" value="6"/>
</dbReference>
<dbReference type="Gene3D" id="3.30.160.60">
    <property type="entry name" value="Classic Zinc Finger"/>
    <property type="match status" value="9"/>
</dbReference>
<feature type="domain" description="C2H2-type" evidence="8">
    <location>
        <begin position="285"/>
        <end position="313"/>
    </location>
</feature>
<dbReference type="PROSITE" id="PS50157">
    <property type="entry name" value="ZINC_FINGER_C2H2_2"/>
    <property type="match status" value="9"/>
</dbReference>
<dbReference type="PROSITE" id="PS00028">
    <property type="entry name" value="ZINC_FINGER_C2H2_1"/>
    <property type="match status" value="10"/>
</dbReference>
<evidence type="ECO:0000256" key="5">
    <source>
        <dbReference type="ARBA" id="ARBA00022833"/>
    </source>
</evidence>
<keyword evidence="6" id="KW-0539">Nucleus</keyword>
<evidence type="ECO:0000256" key="7">
    <source>
        <dbReference type="PROSITE-ProRule" id="PRU00042"/>
    </source>
</evidence>
<feature type="domain" description="C2H2-type" evidence="8">
    <location>
        <begin position="344"/>
        <end position="371"/>
    </location>
</feature>
<evidence type="ECO:0000313" key="9">
    <source>
        <dbReference type="EMBL" id="JAV77845.1"/>
    </source>
</evidence>
<name>A0A1Y1M0M1_PHOPY</name>
<accession>A0A1Y1M0M1</accession>
<dbReference type="InterPro" id="IPR036236">
    <property type="entry name" value="Znf_C2H2_sf"/>
</dbReference>
<dbReference type="EMBL" id="GEZM01045237">
    <property type="protein sequence ID" value="JAV77845.1"/>
    <property type="molecule type" value="Transcribed_RNA"/>
</dbReference>
<keyword evidence="2" id="KW-0479">Metal-binding</keyword>
<feature type="domain" description="C2H2-type" evidence="8">
    <location>
        <begin position="257"/>
        <end position="284"/>
    </location>
</feature>
<keyword evidence="4 7" id="KW-0863">Zinc-finger</keyword>